<dbReference type="GO" id="GO:0051301">
    <property type="term" value="P:cell division"/>
    <property type="evidence" value="ECO:0007669"/>
    <property type="project" value="InterPro"/>
</dbReference>
<organism evidence="2 3">
    <name type="scientific">Podarcis lilfordi</name>
    <name type="common">Lilford's wall lizard</name>
    <dbReference type="NCBI Taxonomy" id="74358"/>
    <lineage>
        <taxon>Eukaryota</taxon>
        <taxon>Metazoa</taxon>
        <taxon>Chordata</taxon>
        <taxon>Craniata</taxon>
        <taxon>Vertebrata</taxon>
        <taxon>Euteleostomi</taxon>
        <taxon>Lepidosauria</taxon>
        <taxon>Squamata</taxon>
        <taxon>Bifurcata</taxon>
        <taxon>Unidentata</taxon>
        <taxon>Episquamata</taxon>
        <taxon>Laterata</taxon>
        <taxon>Lacertibaenia</taxon>
        <taxon>Lacertidae</taxon>
        <taxon>Podarcis</taxon>
    </lineage>
</organism>
<dbReference type="PANTHER" id="PTHR14778">
    <property type="entry name" value="KINETOCHORE-ASSOCIATED PROTEIN DSN1 HOMOLOG"/>
    <property type="match status" value="1"/>
</dbReference>
<dbReference type="GO" id="GO:0007059">
    <property type="term" value="P:chromosome segregation"/>
    <property type="evidence" value="ECO:0007669"/>
    <property type="project" value="InterPro"/>
</dbReference>
<dbReference type="Pfam" id="PF08202">
    <property type="entry name" value="MIS13"/>
    <property type="match status" value="1"/>
</dbReference>
<feature type="compositionally biased region" description="Polar residues" evidence="1">
    <location>
        <begin position="116"/>
        <end position="126"/>
    </location>
</feature>
<feature type="region of interest" description="Disordered" evidence="1">
    <location>
        <begin position="1"/>
        <end position="37"/>
    </location>
</feature>
<dbReference type="PANTHER" id="PTHR14778:SF2">
    <property type="entry name" value="KINETOCHORE-ASSOCIATED PROTEIN DSN1 HOMOLOG"/>
    <property type="match status" value="1"/>
</dbReference>
<dbReference type="Proteomes" id="UP001178461">
    <property type="component" value="Chromosome 2"/>
</dbReference>
<protein>
    <submittedName>
        <fullName evidence="2">Kinetochore-associated protein DSN1 homolog isoform X1</fullName>
    </submittedName>
</protein>
<evidence type="ECO:0000313" key="3">
    <source>
        <dbReference type="Proteomes" id="UP001178461"/>
    </source>
</evidence>
<reference evidence="2" key="1">
    <citation type="submission" date="2022-12" db="EMBL/GenBank/DDBJ databases">
        <authorList>
            <person name="Alioto T."/>
            <person name="Alioto T."/>
            <person name="Gomez Garrido J."/>
        </authorList>
    </citation>
    <scope>NUCLEOTIDE SEQUENCE</scope>
</reference>
<proteinExistence type="predicted"/>
<accession>A0AA35NXT3</accession>
<sequence>MAAAAPRPGSTEDSLPKDITQQNSSKENQPGFEDRKNVATLENVCSQEKTKAGCASEPDNIRFSCGIQSDPGASHTQVLAEIGKRKCNLSPGPNEGDAHGPSPKKGPLQNLGPGSGQASTSFNQSFGHLPNPRVMRHSLNRYSLKLGTNRRKSLPPLHMDVSELSKAISLDLPETDRMVELLHSSFRYSARKLECSLKQTEGFDPETFEQKVNLLSEDLNHCTKKLKLDGTLQKCLEDSQGGLADPVLNSMVAALKETTVRFSAEDQAWEELLLSYQKNAEDISRQLQEYKLKQVPEEPYSYTGASQAHVLQAKPDYQNILDSQGEVFDYMELVLDEVHQMVKVCQSYIEDVTRYLQKLSVQLASGTFQNLENSPARKLLRLPPTTPSVIQPPEG</sequence>
<keyword evidence="3" id="KW-1185">Reference proteome</keyword>
<dbReference type="GO" id="GO:0000444">
    <property type="term" value="C:MIS12/MIND type complex"/>
    <property type="evidence" value="ECO:0007669"/>
    <property type="project" value="InterPro"/>
</dbReference>
<dbReference type="AlphaFoldDB" id="A0AA35NXT3"/>
<evidence type="ECO:0000313" key="2">
    <source>
        <dbReference type="EMBL" id="CAI5764978.1"/>
    </source>
</evidence>
<dbReference type="EMBL" id="OX395127">
    <property type="protein sequence ID" value="CAI5764978.1"/>
    <property type="molecule type" value="Genomic_DNA"/>
</dbReference>
<evidence type="ECO:0000256" key="1">
    <source>
        <dbReference type="SAM" id="MobiDB-lite"/>
    </source>
</evidence>
<feature type="region of interest" description="Disordered" evidence="1">
    <location>
        <begin position="86"/>
        <end position="133"/>
    </location>
</feature>
<gene>
    <name evidence="2" type="ORF">PODLI_1B018228</name>
</gene>
<feature type="compositionally biased region" description="Polar residues" evidence="1">
    <location>
        <begin position="19"/>
        <end position="28"/>
    </location>
</feature>
<dbReference type="InterPro" id="IPR013218">
    <property type="entry name" value="Dsn1/Mis13"/>
</dbReference>
<name>A0AA35NXT3_9SAUR</name>